<accession>A0ABS4XPF7</accession>
<evidence type="ECO:0000256" key="5">
    <source>
        <dbReference type="ARBA" id="ARBA00023277"/>
    </source>
</evidence>
<evidence type="ECO:0000256" key="2">
    <source>
        <dbReference type="ARBA" id="ARBA00012744"/>
    </source>
</evidence>
<evidence type="ECO:0000256" key="9">
    <source>
        <dbReference type="RuleBase" id="RU361175"/>
    </source>
</evidence>
<evidence type="ECO:0000256" key="6">
    <source>
        <dbReference type="ARBA" id="ARBA00023295"/>
    </source>
</evidence>
<dbReference type="InterPro" id="IPR017736">
    <property type="entry name" value="Glyco_hydro_1_beta-glucosidase"/>
</dbReference>
<dbReference type="NCBIfam" id="TIGR03356">
    <property type="entry name" value="BGL"/>
    <property type="match status" value="1"/>
</dbReference>
<evidence type="ECO:0000313" key="11">
    <source>
        <dbReference type="Proteomes" id="UP001195422"/>
    </source>
</evidence>
<keyword evidence="6 9" id="KW-0326">Glycosidase</keyword>
<name>A0ABS4XPF7_GLUPR</name>
<dbReference type="Pfam" id="PF00232">
    <property type="entry name" value="Glyco_hydro_1"/>
    <property type="match status" value="1"/>
</dbReference>
<evidence type="ECO:0000256" key="3">
    <source>
        <dbReference type="ARBA" id="ARBA00022801"/>
    </source>
</evidence>
<reference evidence="10 11" key="1">
    <citation type="submission" date="2021-03" db="EMBL/GenBank/DDBJ databases">
        <title>Sequencing the genomes of 1000 actinobacteria strains.</title>
        <authorList>
            <person name="Klenk H.-P."/>
        </authorList>
    </citation>
    <scope>NUCLEOTIDE SEQUENCE [LARGE SCALE GENOMIC DNA]</scope>
    <source>
        <strain evidence="10 11">DSM 20168</strain>
    </source>
</reference>
<comment type="catalytic activity">
    <reaction evidence="9">
        <text>Hydrolysis of terminal, non-reducing beta-D-glucosyl residues with release of beta-D-glucose.</text>
        <dbReference type="EC" id="3.2.1.21"/>
    </reaction>
</comment>
<dbReference type="PROSITE" id="PS00572">
    <property type="entry name" value="GLYCOSYL_HYDROL_F1_1"/>
    <property type="match status" value="1"/>
</dbReference>
<dbReference type="EC" id="3.2.1.21" evidence="2 9"/>
<keyword evidence="4" id="KW-0136">Cellulose degradation</keyword>
<evidence type="ECO:0000256" key="8">
    <source>
        <dbReference type="PROSITE-ProRule" id="PRU10055"/>
    </source>
</evidence>
<keyword evidence="7" id="KW-0624">Polysaccharide degradation</keyword>
<gene>
    <name evidence="10" type="ORF">JOF39_001482</name>
</gene>
<organism evidence="10 11">
    <name type="scientific">Glutamicibacter protophormiae</name>
    <name type="common">Brevibacterium protophormiae</name>
    <dbReference type="NCBI Taxonomy" id="37930"/>
    <lineage>
        <taxon>Bacteria</taxon>
        <taxon>Bacillati</taxon>
        <taxon>Actinomycetota</taxon>
        <taxon>Actinomycetes</taxon>
        <taxon>Micrococcales</taxon>
        <taxon>Micrococcaceae</taxon>
        <taxon>Glutamicibacter</taxon>
    </lineage>
</organism>
<proteinExistence type="inferred from homology"/>
<keyword evidence="3 9" id="KW-0378">Hydrolase</keyword>
<evidence type="ECO:0000256" key="7">
    <source>
        <dbReference type="ARBA" id="ARBA00023326"/>
    </source>
</evidence>
<dbReference type="PANTHER" id="PTHR10353">
    <property type="entry name" value="GLYCOSYL HYDROLASE"/>
    <property type="match status" value="1"/>
</dbReference>
<dbReference type="PANTHER" id="PTHR10353:SF36">
    <property type="entry name" value="LP05116P"/>
    <property type="match status" value="1"/>
</dbReference>
<dbReference type="PRINTS" id="PR00131">
    <property type="entry name" value="GLHYDRLASE1"/>
</dbReference>
<keyword evidence="5" id="KW-0119">Carbohydrate metabolism</keyword>
<evidence type="ECO:0000256" key="1">
    <source>
        <dbReference type="ARBA" id="ARBA00010838"/>
    </source>
</evidence>
<dbReference type="GO" id="GO:0008422">
    <property type="term" value="F:beta-glucosidase activity"/>
    <property type="evidence" value="ECO:0007669"/>
    <property type="project" value="UniProtKB-EC"/>
</dbReference>
<feature type="active site" description="Nucleophile" evidence="8">
    <location>
        <position position="377"/>
    </location>
</feature>
<comment type="similarity">
    <text evidence="1 9">Belongs to the glycosyl hydrolase 1 family.</text>
</comment>
<dbReference type="Gene3D" id="3.20.20.80">
    <property type="entry name" value="Glycosidases"/>
    <property type="match status" value="1"/>
</dbReference>
<evidence type="ECO:0000313" key="10">
    <source>
        <dbReference type="EMBL" id="MBP2398401.1"/>
    </source>
</evidence>
<protein>
    <recommendedName>
        <fullName evidence="2 9">Beta-glucosidase</fullName>
        <ecNumber evidence="2 9">3.2.1.21</ecNumber>
    </recommendedName>
</protein>
<evidence type="ECO:0000256" key="4">
    <source>
        <dbReference type="ARBA" id="ARBA00023001"/>
    </source>
</evidence>
<dbReference type="Proteomes" id="UP001195422">
    <property type="component" value="Unassembled WGS sequence"/>
</dbReference>
<dbReference type="InterPro" id="IPR018120">
    <property type="entry name" value="Glyco_hydro_1_AS"/>
</dbReference>
<dbReference type="SUPFAM" id="SSF51445">
    <property type="entry name" value="(Trans)glycosidases"/>
    <property type="match status" value="1"/>
</dbReference>
<keyword evidence="11" id="KW-1185">Reference proteome</keyword>
<comment type="caution">
    <text evidence="10">The sequence shown here is derived from an EMBL/GenBank/DDBJ whole genome shotgun (WGS) entry which is preliminary data.</text>
</comment>
<dbReference type="EMBL" id="JAGIOJ010000001">
    <property type="protein sequence ID" value="MBP2398401.1"/>
    <property type="molecule type" value="Genomic_DNA"/>
</dbReference>
<sequence>MTRHPSHSFAWPETFIWGSATAAAQIEGAAHSHGKEDSIWDAFARVPGAIAGGEDLETAVDHYHRYREDVALMRELHLDSYRFSTSWARIVPGGRSVNPQGLDFYSRLVDELLEHGILPWLTLYHWDLPQALEERGGWANRDTAFRFLDYAEAVHAKLGDRVARWTTFNEPLCSSLIGYAAGEHAPGRQEPAAALAAVHHQHLAHGLATARLRDLGAEHLGITLNLTNAVPDNPADPVDREAARRIDALWNRMYLDPILRGGYPADLLEDVGHLGLNAVIQDGDAALIAQPIDFLGVNHYHDDNVSGHPLAAGEPQALVPTNSPKASPFVGSEYVTFPTRNLPRTAMGWEVNPQGLRVLLNRLRDDYPNLPPLYITENGAAYEDAVTARGTVEDPEREEYIFSHLDAVAGALSDGVDVRGYFLWSLLDNFEWAWGYNKRFGIIHVDYRTQQRTIKNSGRAYAGLIAANRTMA</sequence>
<dbReference type="RefSeq" id="WP_188949520.1">
    <property type="nucleotide sequence ID" value="NZ_BMPH01000015.1"/>
</dbReference>
<dbReference type="InterPro" id="IPR017853">
    <property type="entry name" value="GH"/>
</dbReference>
<dbReference type="InterPro" id="IPR001360">
    <property type="entry name" value="Glyco_hydro_1"/>
</dbReference>